<dbReference type="NCBIfam" id="TIGR03366">
    <property type="entry name" value="HpnZ_proposed"/>
    <property type="match status" value="1"/>
</dbReference>
<evidence type="ECO:0000256" key="5">
    <source>
        <dbReference type="ARBA" id="ARBA00022833"/>
    </source>
</evidence>
<dbReference type="Proteomes" id="UP000431080">
    <property type="component" value="Unassembled WGS sequence"/>
</dbReference>
<comment type="caution">
    <text evidence="10">The sequence shown here is derived from an EMBL/GenBank/DDBJ whole genome shotgun (WGS) entry which is preliminary data.</text>
</comment>
<evidence type="ECO:0000259" key="8">
    <source>
        <dbReference type="Pfam" id="PF00107"/>
    </source>
</evidence>
<evidence type="ECO:0000256" key="6">
    <source>
        <dbReference type="ARBA" id="ARBA00023002"/>
    </source>
</evidence>
<evidence type="ECO:0000313" key="11">
    <source>
        <dbReference type="Proteomes" id="UP000431080"/>
    </source>
</evidence>
<dbReference type="InterPro" id="IPR013149">
    <property type="entry name" value="ADH-like_C"/>
</dbReference>
<evidence type="ECO:0000256" key="2">
    <source>
        <dbReference type="ARBA" id="ARBA00008072"/>
    </source>
</evidence>
<dbReference type="InterPro" id="IPR017743">
    <property type="entry name" value="ADH_phosphonate_catab-assoc"/>
</dbReference>
<comment type="cofactor">
    <cofactor evidence="1">
        <name>Zn(2+)</name>
        <dbReference type="ChEBI" id="CHEBI:29105"/>
    </cofactor>
</comment>
<dbReference type="EMBL" id="WJIF01000002">
    <property type="protein sequence ID" value="MRG58887.1"/>
    <property type="molecule type" value="Genomic_DNA"/>
</dbReference>
<proteinExistence type="inferred from homology"/>
<dbReference type="GO" id="GO:0005737">
    <property type="term" value="C:cytoplasm"/>
    <property type="evidence" value="ECO:0007669"/>
    <property type="project" value="TreeGrafter"/>
</dbReference>
<dbReference type="InterPro" id="IPR011032">
    <property type="entry name" value="GroES-like_sf"/>
</dbReference>
<name>A0A6I2F585_9MICO</name>
<keyword evidence="7" id="KW-0520">NAD</keyword>
<protein>
    <recommendedName>
        <fullName evidence="3">alcohol dehydrogenase</fullName>
        <ecNumber evidence="3">1.1.1.1</ecNumber>
    </recommendedName>
</protein>
<dbReference type="Pfam" id="PF08240">
    <property type="entry name" value="ADH_N"/>
    <property type="match status" value="1"/>
</dbReference>
<evidence type="ECO:0000259" key="9">
    <source>
        <dbReference type="Pfam" id="PF08240"/>
    </source>
</evidence>
<dbReference type="Gene3D" id="3.90.180.10">
    <property type="entry name" value="Medium-chain alcohol dehydrogenases, catalytic domain"/>
    <property type="match status" value="1"/>
</dbReference>
<reference evidence="10 11" key="1">
    <citation type="submission" date="2019-10" db="EMBL/GenBank/DDBJ databases">
        <authorList>
            <person name="Nie G."/>
            <person name="Ming H."/>
            <person name="Yi B."/>
        </authorList>
    </citation>
    <scope>NUCLEOTIDE SEQUENCE [LARGE SCALE GENOMIC DNA]</scope>
    <source>
        <strain evidence="10 11">CFH 90414</strain>
    </source>
</reference>
<keyword evidence="11" id="KW-1185">Reference proteome</keyword>
<dbReference type="PANTHER" id="PTHR42940:SF3">
    <property type="entry name" value="ALCOHOL DEHYDROGENASE 1-RELATED"/>
    <property type="match status" value="1"/>
</dbReference>
<evidence type="ECO:0000256" key="3">
    <source>
        <dbReference type="ARBA" id="ARBA00013190"/>
    </source>
</evidence>
<keyword evidence="6" id="KW-0560">Oxidoreductase</keyword>
<evidence type="ECO:0000256" key="4">
    <source>
        <dbReference type="ARBA" id="ARBA00022723"/>
    </source>
</evidence>
<dbReference type="Pfam" id="PF00107">
    <property type="entry name" value="ADH_zinc_N"/>
    <property type="match status" value="1"/>
</dbReference>
<dbReference type="CDD" id="cd08231">
    <property type="entry name" value="MDR_TM0436_like"/>
    <property type="match status" value="1"/>
</dbReference>
<comment type="similarity">
    <text evidence="2">Belongs to the zinc-containing alcohol dehydrogenase family.</text>
</comment>
<accession>A0A6I2F585</accession>
<keyword evidence="4" id="KW-0479">Metal-binding</keyword>
<dbReference type="EC" id="1.1.1.1" evidence="3"/>
<evidence type="ECO:0000256" key="1">
    <source>
        <dbReference type="ARBA" id="ARBA00001947"/>
    </source>
</evidence>
<dbReference type="SUPFAM" id="SSF51735">
    <property type="entry name" value="NAD(P)-binding Rossmann-fold domains"/>
    <property type="match status" value="1"/>
</dbReference>
<dbReference type="GO" id="GO:0004022">
    <property type="term" value="F:alcohol dehydrogenase (NAD+) activity"/>
    <property type="evidence" value="ECO:0007669"/>
    <property type="project" value="UniProtKB-EC"/>
</dbReference>
<dbReference type="AlphaFoldDB" id="A0A6I2F585"/>
<dbReference type="GO" id="GO:0046872">
    <property type="term" value="F:metal ion binding"/>
    <property type="evidence" value="ECO:0007669"/>
    <property type="project" value="UniProtKB-KW"/>
</dbReference>
<dbReference type="SUPFAM" id="SSF50129">
    <property type="entry name" value="GroES-like"/>
    <property type="match status" value="1"/>
</dbReference>
<dbReference type="InterPro" id="IPR013154">
    <property type="entry name" value="ADH-like_N"/>
</dbReference>
<feature type="domain" description="Alcohol dehydrogenase-like N-terminal" evidence="9">
    <location>
        <begin position="22"/>
        <end position="143"/>
    </location>
</feature>
<dbReference type="Gene3D" id="3.40.50.720">
    <property type="entry name" value="NAD(P)-binding Rossmann-like Domain"/>
    <property type="match status" value="1"/>
</dbReference>
<evidence type="ECO:0000313" key="10">
    <source>
        <dbReference type="EMBL" id="MRG58887.1"/>
    </source>
</evidence>
<dbReference type="InterPro" id="IPR036291">
    <property type="entry name" value="NAD(P)-bd_dom_sf"/>
</dbReference>
<keyword evidence="5" id="KW-0862">Zinc</keyword>
<evidence type="ECO:0000256" key="7">
    <source>
        <dbReference type="ARBA" id="ARBA00023027"/>
    </source>
</evidence>
<feature type="domain" description="Alcohol dehydrogenase-like C-terminal" evidence="8">
    <location>
        <begin position="186"/>
        <end position="311"/>
    </location>
</feature>
<dbReference type="PANTHER" id="PTHR42940">
    <property type="entry name" value="ALCOHOL DEHYDROGENASE 1-RELATED"/>
    <property type="match status" value="1"/>
</dbReference>
<organism evidence="10 11">
    <name type="scientific">Agromyces agglutinans</name>
    <dbReference type="NCBI Taxonomy" id="2662258"/>
    <lineage>
        <taxon>Bacteria</taxon>
        <taxon>Bacillati</taxon>
        <taxon>Actinomycetota</taxon>
        <taxon>Actinomycetes</taxon>
        <taxon>Micrococcales</taxon>
        <taxon>Microbacteriaceae</taxon>
        <taxon>Agromyces</taxon>
    </lineage>
</organism>
<gene>
    <name evidence="10" type="ORF">GE115_03235</name>
</gene>
<sequence>MVWSEPGRAHEPIAVPGIRLAEGEVLVEVELATVCGSDVHTVHGRRSQPVPSVLGHEQVGRVLAVGSRDVLAHDGTPVAPGDRIVWTVTVSCGACDRCDSGHPQKCRSLAKYGHERMRRGWELSGGFATHVQLRAGTGIVRVPESMPAELAAPAACSTATAVAALDAASRVPLEGTTVLVGGAGMIGLAVTAIATEAGADVVVIDPDLERRATARRFGAEATLDPGDDLASELARRGLGEPLVAIEASGAAPSVQLLLRSMGVGGILVLVGSVSPGPRVELDPEAVVRGLLTVTGVHNYRTEHLQRAIDHLAGNRGAPPFHELVSRSFPLADLDDALAAAATGAHVRVAVDPRRARGA</sequence>